<dbReference type="Pfam" id="PF04833">
    <property type="entry name" value="COBRA"/>
    <property type="match status" value="1"/>
</dbReference>
<organism evidence="10">
    <name type="scientific">Sesamum radiatum</name>
    <name type="common">Black benniseed</name>
    <dbReference type="NCBI Taxonomy" id="300843"/>
    <lineage>
        <taxon>Eukaryota</taxon>
        <taxon>Viridiplantae</taxon>
        <taxon>Streptophyta</taxon>
        <taxon>Embryophyta</taxon>
        <taxon>Tracheophyta</taxon>
        <taxon>Spermatophyta</taxon>
        <taxon>Magnoliopsida</taxon>
        <taxon>eudicotyledons</taxon>
        <taxon>Gunneridae</taxon>
        <taxon>Pentapetalae</taxon>
        <taxon>asterids</taxon>
        <taxon>lamiids</taxon>
        <taxon>Lamiales</taxon>
        <taxon>Pedaliaceae</taxon>
        <taxon>Sesamum</taxon>
    </lineage>
</organism>
<comment type="caution">
    <text evidence="10">The sequence shown here is derived from an EMBL/GenBank/DDBJ whole genome shotgun (WGS) entry which is preliminary data.</text>
</comment>
<keyword evidence="3" id="KW-0336">GPI-anchor</keyword>
<keyword evidence="6" id="KW-0449">Lipoprotein</keyword>
<dbReference type="InterPro" id="IPR035994">
    <property type="entry name" value="Nucleoside_phosphorylase_sf"/>
</dbReference>
<dbReference type="GO" id="GO:0005886">
    <property type="term" value="C:plasma membrane"/>
    <property type="evidence" value="ECO:0007669"/>
    <property type="project" value="UniProtKB-SubCell"/>
</dbReference>
<comment type="subcellular location">
    <subcellularLocation>
        <location evidence="1">Cell membrane</location>
        <topology evidence="1">Lipid-anchor</topology>
        <topology evidence="1">GPI-anchor</topology>
    </subcellularLocation>
</comment>
<keyword evidence="5" id="KW-0325">Glycoprotein</keyword>
<evidence type="ECO:0000259" key="9">
    <source>
        <dbReference type="Pfam" id="PF25079"/>
    </source>
</evidence>
<dbReference type="Gene3D" id="3.40.50.1580">
    <property type="entry name" value="Nucleoside phosphorylase domain"/>
    <property type="match status" value="1"/>
</dbReference>
<dbReference type="GO" id="GO:0010215">
    <property type="term" value="P:cellulose microfibril organization"/>
    <property type="evidence" value="ECO:0007669"/>
    <property type="project" value="InterPro"/>
</dbReference>
<dbReference type="InterPro" id="IPR056900">
    <property type="entry name" value="COB_C"/>
</dbReference>
<comment type="similarity">
    <text evidence="2">Belongs to the COBRA family.</text>
</comment>
<dbReference type="EMBL" id="JACGWJ010000021">
    <property type="protein sequence ID" value="KAL0334656.1"/>
    <property type="molecule type" value="Genomic_DNA"/>
</dbReference>
<dbReference type="SUPFAM" id="SSF53167">
    <property type="entry name" value="Purine and uridine phosphorylases"/>
    <property type="match status" value="1"/>
</dbReference>
<reference evidence="10" key="1">
    <citation type="submission" date="2020-06" db="EMBL/GenBank/DDBJ databases">
        <authorList>
            <person name="Li T."/>
            <person name="Hu X."/>
            <person name="Zhang T."/>
            <person name="Song X."/>
            <person name="Zhang H."/>
            <person name="Dai N."/>
            <person name="Sheng W."/>
            <person name="Hou X."/>
            <person name="Wei L."/>
        </authorList>
    </citation>
    <scope>NUCLEOTIDE SEQUENCE</scope>
    <source>
        <strain evidence="10">G02</strain>
        <tissue evidence="10">Leaf</tissue>
    </source>
</reference>
<dbReference type="Pfam" id="PF01048">
    <property type="entry name" value="PNP_UDP_1"/>
    <property type="match status" value="1"/>
</dbReference>
<dbReference type="GO" id="GO:0098552">
    <property type="term" value="C:side of membrane"/>
    <property type="evidence" value="ECO:0007669"/>
    <property type="project" value="UniProtKB-KW"/>
</dbReference>
<dbReference type="CDD" id="cd09008">
    <property type="entry name" value="MTAN"/>
    <property type="match status" value="1"/>
</dbReference>
<sequence length="684" mass="75512">MDHNKGTFGRGLLKLNKKQELYKVNLCRLEFRSIIGFSNIYDLRYCYDPLDPNGNITVTFDIHKYTLDGYAARVTIQNYYQYRHVEKPGWKLGWTWAKDEVIWSMTGAFAIQRGNCSSFKYEVPHSCKPDPVIVDLMPDAMPQNRSDGCCRGGILASWAIDPSMSYSSFELVVGNLEQNSTEYKPLNLTLLAPGPGYTCGPVTDTSPTVFSVIGGRREEEVFRTWKSTCTYSSYLASKTPVCCVSLSTFYSPTITSCPSCSCGCRVADQFATSCIRQGVIPSNLLDVDLIQCTDHMCPLRIHWHIKKNYITHWRVKLTISNYNYGRNYSNWNVLVQHPGFGQPSASFSFNSTMLPTTGVPEDVALFWGKAFYNTELLQADQYQVGSVTTELLLQKDSSSFTLSNGWALPRRIYFNATDRSMAPPPGDKTPSKVNQESTPNSSISSVLFVIAMQTEALPLVDKFQLAEQSDSLFPEGVPWMRYSGKYKDLNINILCPGKDKKFGVDSVGTVSASLLTYASVQALQPDLIINAGTAGGFKEKGASIGDVYLVSDVAFHDRRIPVPVLDLYGVGSRQAFPTPNLVKELKLKVGKLSTGDSLDMTPQDAALILANNATVKDMEGAAVAYAADLLKVPVIFIKAVTDIVDGNKPTSEEFLQNLAAVVAALDKAVTKVVDFINGKTFSEL</sequence>
<dbReference type="GO" id="GO:0052324">
    <property type="term" value="P:plant-type cell wall cellulose biosynthetic process"/>
    <property type="evidence" value="ECO:0007669"/>
    <property type="project" value="TreeGrafter"/>
</dbReference>
<evidence type="ECO:0000256" key="2">
    <source>
        <dbReference type="ARBA" id="ARBA00005507"/>
    </source>
</evidence>
<dbReference type="AlphaFoldDB" id="A0AAW2MW33"/>
<dbReference type="InterPro" id="IPR006918">
    <property type="entry name" value="COBRA_pln"/>
</dbReference>
<feature type="domain" description="Nucleoside phosphorylase" evidence="8">
    <location>
        <begin position="447"/>
        <end position="673"/>
    </location>
</feature>
<dbReference type="PANTHER" id="PTHR31673">
    <property type="entry name" value="PROTEIN COBRA"/>
    <property type="match status" value="1"/>
</dbReference>
<dbReference type="InterPro" id="IPR000845">
    <property type="entry name" value="Nucleoside_phosphorylase_d"/>
</dbReference>
<dbReference type="Pfam" id="PF25079">
    <property type="entry name" value="COB_C"/>
    <property type="match status" value="1"/>
</dbReference>
<name>A0AAW2MW33_SESRA</name>
<evidence type="ECO:0000313" key="10">
    <source>
        <dbReference type="EMBL" id="KAL0334656.1"/>
    </source>
</evidence>
<evidence type="ECO:0000256" key="4">
    <source>
        <dbReference type="ARBA" id="ARBA00022729"/>
    </source>
</evidence>
<evidence type="ECO:0000256" key="6">
    <source>
        <dbReference type="ARBA" id="ARBA00023288"/>
    </source>
</evidence>
<dbReference type="GO" id="GO:0003824">
    <property type="term" value="F:catalytic activity"/>
    <property type="evidence" value="ECO:0007669"/>
    <property type="project" value="InterPro"/>
</dbReference>
<dbReference type="GO" id="GO:0009116">
    <property type="term" value="P:nucleoside metabolic process"/>
    <property type="evidence" value="ECO:0007669"/>
    <property type="project" value="InterPro"/>
</dbReference>
<evidence type="ECO:0000259" key="8">
    <source>
        <dbReference type="Pfam" id="PF01048"/>
    </source>
</evidence>
<protein>
    <submittedName>
        <fullName evidence="10">COBRA-like protein 1</fullName>
    </submittedName>
</protein>
<evidence type="ECO:0000256" key="7">
    <source>
        <dbReference type="SAM" id="MobiDB-lite"/>
    </source>
</evidence>
<evidence type="ECO:0000256" key="3">
    <source>
        <dbReference type="ARBA" id="ARBA00022622"/>
    </source>
</evidence>
<proteinExistence type="inferred from homology"/>
<keyword evidence="3" id="KW-0472">Membrane</keyword>
<feature type="domain" description="COBRA C-terminal" evidence="9">
    <location>
        <begin position="242"/>
        <end position="421"/>
    </location>
</feature>
<evidence type="ECO:0000256" key="1">
    <source>
        <dbReference type="ARBA" id="ARBA00004609"/>
    </source>
</evidence>
<feature type="region of interest" description="Disordered" evidence="7">
    <location>
        <begin position="419"/>
        <end position="439"/>
    </location>
</feature>
<evidence type="ECO:0000256" key="5">
    <source>
        <dbReference type="ARBA" id="ARBA00023180"/>
    </source>
</evidence>
<accession>A0AAW2MW33</accession>
<dbReference type="PANTHER" id="PTHR31673:SF41">
    <property type="entry name" value="COBRA-LIKE PROTEIN"/>
    <property type="match status" value="1"/>
</dbReference>
<gene>
    <name evidence="10" type="ORF">Sradi_4677500</name>
</gene>
<keyword evidence="4" id="KW-0732">Signal</keyword>
<reference evidence="10" key="2">
    <citation type="journal article" date="2024" name="Plant">
        <title>Genomic evolution and insights into agronomic trait innovations of Sesamum species.</title>
        <authorList>
            <person name="Miao H."/>
            <person name="Wang L."/>
            <person name="Qu L."/>
            <person name="Liu H."/>
            <person name="Sun Y."/>
            <person name="Le M."/>
            <person name="Wang Q."/>
            <person name="Wei S."/>
            <person name="Zheng Y."/>
            <person name="Lin W."/>
            <person name="Duan Y."/>
            <person name="Cao H."/>
            <person name="Xiong S."/>
            <person name="Wang X."/>
            <person name="Wei L."/>
            <person name="Li C."/>
            <person name="Ma Q."/>
            <person name="Ju M."/>
            <person name="Zhao R."/>
            <person name="Li G."/>
            <person name="Mu C."/>
            <person name="Tian Q."/>
            <person name="Mei H."/>
            <person name="Zhang T."/>
            <person name="Gao T."/>
            <person name="Zhang H."/>
        </authorList>
    </citation>
    <scope>NUCLEOTIDE SEQUENCE</scope>
    <source>
        <strain evidence="10">G02</strain>
    </source>
</reference>